<accession>A0A8T0E8T4</accession>
<evidence type="ECO:0000313" key="2">
    <source>
        <dbReference type="EMBL" id="KAF8767894.1"/>
    </source>
</evidence>
<dbReference type="Pfam" id="PF07525">
    <property type="entry name" value="SOCS_box"/>
    <property type="match status" value="1"/>
</dbReference>
<sequence length="153" mass="17817">MQLSLCPYQGTLTDFPSDFTGAVFTKIRSTLTPRRYHLLLQILWIFFTKDTNPSGAENTLRLIWASVPDPIIIFYEVENALKHVLGPEEMKDIYNFYAKSVGIEVSKCEPRSLKQLCRTMIRRQICSKDLWLPDIINKFDIPKTLKEFLNLDE</sequence>
<dbReference type="InterPro" id="IPR001496">
    <property type="entry name" value="SOCS_box"/>
</dbReference>
<reference evidence="2" key="2">
    <citation type="submission" date="2020-06" db="EMBL/GenBank/DDBJ databases">
        <authorList>
            <person name="Sheffer M."/>
        </authorList>
    </citation>
    <scope>NUCLEOTIDE SEQUENCE</scope>
</reference>
<dbReference type="PROSITE" id="PS50225">
    <property type="entry name" value="SOCS"/>
    <property type="match status" value="1"/>
</dbReference>
<reference evidence="2" key="1">
    <citation type="journal article" date="2020" name="bioRxiv">
        <title>Chromosome-level reference genome of the European wasp spider Argiope bruennichi: a resource for studies on range expansion and evolutionary adaptation.</title>
        <authorList>
            <person name="Sheffer M.M."/>
            <person name="Hoppe A."/>
            <person name="Krehenwinkel H."/>
            <person name="Uhl G."/>
            <person name="Kuss A.W."/>
            <person name="Jensen L."/>
            <person name="Jensen C."/>
            <person name="Gillespie R.G."/>
            <person name="Hoff K.J."/>
            <person name="Prost S."/>
        </authorList>
    </citation>
    <scope>NUCLEOTIDE SEQUENCE</scope>
</reference>
<dbReference type="SMART" id="SM00969">
    <property type="entry name" value="SOCS_box"/>
    <property type="match status" value="1"/>
</dbReference>
<dbReference type="InterPro" id="IPR036036">
    <property type="entry name" value="SOCS_box-like_dom_sf"/>
</dbReference>
<organism evidence="2 3">
    <name type="scientific">Argiope bruennichi</name>
    <name type="common">Wasp spider</name>
    <name type="synonym">Aranea bruennichi</name>
    <dbReference type="NCBI Taxonomy" id="94029"/>
    <lineage>
        <taxon>Eukaryota</taxon>
        <taxon>Metazoa</taxon>
        <taxon>Ecdysozoa</taxon>
        <taxon>Arthropoda</taxon>
        <taxon>Chelicerata</taxon>
        <taxon>Arachnida</taxon>
        <taxon>Araneae</taxon>
        <taxon>Araneomorphae</taxon>
        <taxon>Entelegynae</taxon>
        <taxon>Araneoidea</taxon>
        <taxon>Araneidae</taxon>
        <taxon>Argiope</taxon>
    </lineage>
</organism>
<dbReference type="AlphaFoldDB" id="A0A8T0E8T4"/>
<keyword evidence="3" id="KW-1185">Reference proteome</keyword>
<feature type="domain" description="SOCS box" evidence="1">
    <location>
        <begin position="100"/>
        <end position="153"/>
    </location>
</feature>
<dbReference type="GO" id="GO:0035556">
    <property type="term" value="P:intracellular signal transduction"/>
    <property type="evidence" value="ECO:0007669"/>
    <property type="project" value="InterPro"/>
</dbReference>
<comment type="caution">
    <text evidence="2">The sequence shown here is derived from an EMBL/GenBank/DDBJ whole genome shotgun (WGS) entry which is preliminary data.</text>
</comment>
<dbReference type="EMBL" id="JABXBU010002230">
    <property type="protein sequence ID" value="KAF8767894.1"/>
    <property type="molecule type" value="Genomic_DNA"/>
</dbReference>
<evidence type="ECO:0000313" key="3">
    <source>
        <dbReference type="Proteomes" id="UP000807504"/>
    </source>
</evidence>
<dbReference type="SUPFAM" id="SSF158235">
    <property type="entry name" value="SOCS box-like"/>
    <property type="match status" value="1"/>
</dbReference>
<gene>
    <name evidence="2" type="ORF">HNY73_020776</name>
</gene>
<dbReference type="Gene3D" id="1.10.750.20">
    <property type="entry name" value="SOCS box"/>
    <property type="match status" value="1"/>
</dbReference>
<name>A0A8T0E8T4_ARGBR</name>
<protein>
    <recommendedName>
        <fullName evidence="1">SOCS box domain-containing protein</fullName>
    </recommendedName>
</protein>
<proteinExistence type="predicted"/>
<dbReference type="CDD" id="cd03716">
    <property type="entry name" value="SOCS_ASB_like"/>
    <property type="match status" value="1"/>
</dbReference>
<dbReference type="Proteomes" id="UP000807504">
    <property type="component" value="Unassembled WGS sequence"/>
</dbReference>
<evidence type="ECO:0000259" key="1">
    <source>
        <dbReference type="PROSITE" id="PS50225"/>
    </source>
</evidence>